<dbReference type="RefSeq" id="WP_096619670.1">
    <property type="nucleotide sequence ID" value="NZ_CP020662.1"/>
</dbReference>
<evidence type="ECO:0000313" key="1">
    <source>
        <dbReference type="EMBL" id="ATF10197.1"/>
    </source>
</evidence>
<keyword evidence="1" id="KW-0614">Plasmid</keyword>
<keyword evidence="2" id="KW-1185">Reference proteome</keyword>
<dbReference type="AlphaFoldDB" id="A0A291BB28"/>
<evidence type="ECO:0000313" key="2">
    <source>
        <dbReference type="Proteomes" id="UP000218160"/>
    </source>
</evidence>
<name>A0A291BB28_9GAMM</name>
<protein>
    <submittedName>
        <fullName evidence="1">Uncharacterized protein</fullName>
    </submittedName>
</protein>
<organism evidence="1 2">
    <name type="scientific">Candidatus Enterovibrio altilux</name>
    <dbReference type="NCBI Taxonomy" id="1927128"/>
    <lineage>
        <taxon>Bacteria</taxon>
        <taxon>Pseudomonadati</taxon>
        <taxon>Pseudomonadota</taxon>
        <taxon>Gammaproteobacteria</taxon>
        <taxon>Vibrionales</taxon>
        <taxon>Vibrionaceae</taxon>
        <taxon>Enterovibrio</taxon>
    </lineage>
</organism>
<gene>
    <name evidence="1" type="ORF">BTN50_1766</name>
</gene>
<reference evidence="2" key="1">
    <citation type="submission" date="2017-04" db="EMBL/GenBank/DDBJ databases">
        <title>Genome evolution of the luminous symbionts of deep sea anglerfish.</title>
        <authorList>
            <person name="Hendry T.A."/>
        </authorList>
    </citation>
    <scope>NUCLEOTIDE SEQUENCE [LARGE SCALE GENOMIC DNA]</scope>
    <source>
        <plasmid evidence="2">pcc2</plasmid>
    </source>
</reference>
<accession>A0A291BB28</accession>
<sequence>MPAIKRETIAKGQRLVQEAGTGWDYQEIRSQFTQQLISGFAPEKVDGAFIAFVKKKVATWP</sequence>
<dbReference type="KEGG" id="elux:BTN50_1766"/>
<dbReference type="EMBL" id="CP020662">
    <property type="protein sequence ID" value="ATF10197.1"/>
    <property type="molecule type" value="Genomic_DNA"/>
</dbReference>
<proteinExistence type="predicted"/>
<geneLocation type="plasmid" evidence="2">
    <name>pcc2</name>
</geneLocation>
<dbReference type="Proteomes" id="UP000218160">
    <property type="component" value="Plasmid pCC2"/>
</dbReference>